<comment type="caution">
    <text evidence="2">The sequence shown here is derived from an EMBL/GenBank/DDBJ whole genome shotgun (WGS) entry which is preliminary data.</text>
</comment>
<keyword evidence="3" id="KW-1185">Reference proteome</keyword>
<feature type="domain" description="Enoyl reductase (ER)" evidence="1">
    <location>
        <begin position="10"/>
        <end position="322"/>
    </location>
</feature>
<dbReference type="SMART" id="SM00829">
    <property type="entry name" value="PKS_ER"/>
    <property type="match status" value="1"/>
</dbReference>
<dbReference type="GO" id="GO:0016491">
    <property type="term" value="F:oxidoreductase activity"/>
    <property type="evidence" value="ECO:0007669"/>
    <property type="project" value="InterPro"/>
</dbReference>
<dbReference type="EMBL" id="SMAJ01000003">
    <property type="protein sequence ID" value="TCT09583.1"/>
    <property type="molecule type" value="Genomic_DNA"/>
</dbReference>
<evidence type="ECO:0000313" key="3">
    <source>
        <dbReference type="Proteomes" id="UP000295525"/>
    </source>
</evidence>
<dbReference type="PANTHER" id="PTHR43677:SF4">
    <property type="entry name" value="QUINONE OXIDOREDUCTASE-LIKE PROTEIN 2"/>
    <property type="match status" value="1"/>
</dbReference>
<dbReference type="RefSeq" id="WP_132580347.1">
    <property type="nucleotide sequence ID" value="NZ_SMAJ01000003.1"/>
</dbReference>
<evidence type="ECO:0000313" key="2">
    <source>
        <dbReference type="EMBL" id="TCT09583.1"/>
    </source>
</evidence>
<dbReference type="Proteomes" id="UP000295525">
    <property type="component" value="Unassembled WGS sequence"/>
</dbReference>
<name>A0A4R3MA92_9BURK</name>
<dbReference type="Pfam" id="PF08240">
    <property type="entry name" value="ADH_N"/>
    <property type="match status" value="1"/>
</dbReference>
<dbReference type="SUPFAM" id="SSF51735">
    <property type="entry name" value="NAD(P)-binding Rossmann-fold domains"/>
    <property type="match status" value="1"/>
</dbReference>
<dbReference type="AlphaFoldDB" id="A0A4R3MA92"/>
<evidence type="ECO:0000259" key="1">
    <source>
        <dbReference type="SMART" id="SM00829"/>
    </source>
</evidence>
<dbReference type="Gene3D" id="3.90.180.10">
    <property type="entry name" value="Medium-chain alcohol dehydrogenases, catalytic domain"/>
    <property type="match status" value="1"/>
</dbReference>
<dbReference type="PANTHER" id="PTHR43677">
    <property type="entry name" value="SHORT-CHAIN DEHYDROGENASE/REDUCTASE"/>
    <property type="match status" value="1"/>
</dbReference>
<protein>
    <submittedName>
        <fullName evidence="2">NADPH2:quinone reductase</fullName>
    </submittedName>
</protein>
<dbReference type="InterPro" id="IPR011032">
    <property type="entry name" value="GroES-like_sf"/>
</dbReference>
<dbReference type="CDD" id="cd08241">
    <property type="entry name" value="QOR1"/>
    <property type="match status" value="1"/>
</dbReference>
<dbReference type="InterPro" id="IPR013154">
    <property type="entry name" value="ADH-like_N"/>
</dbReference>
<organism evidence="2 3">
    <name type="scientific">Paralcaligenes ureilyticus</name>
    <dbReference type="NCBI Taxonomy" id="627131"/>
    <lineage>
        <taxon>Bacteria</taxon>
        <taxon>Pseudomonadati</taxon>
        <taxon>Pseudomonadota</taxon>
        <taxon>Betaproteobacteria</taxon>
        <taxon>Burkholderiales</taxon>
        <taxon>Alcaligenaceae</taxon>
        <taxon>Paralcaligenes</taxon>
    </lineage>
</organism>
<proteinExistence type="predicted"/>
<dbReference type="InterPro" id="IPR051397">
    <property type="entry name" value="Zn-ADH-like_protein"/>
</dbReference>
<gene>
    <name evidence="2" type="ORF">EDC26_103202</name>
</gene>
<dbReference type="InterPro" id="IPR036291">
    <property type="entry name" value="NAD(P)-bd_dom_sf"/>
</dbReference>
<dbReference type="Gene3D" id="3.40.50.720">
    <property type="entry name" value="NAD(P)-binding Rossmann-like Domain"/>
    <property type="match status" value="1"/>
</dbReference>
<accession>A0A4R3MA92</accession>
<dbReference type="SUPFAM" id="SSF50129">
    <property type="entry name" value="GroES-like"/>
    <property type="match status" value="1"/>
</dbReference>
<dbReference type="InterPro" id="IPR020843">
    <property type="entry name" value="ER"/>
</dbReference>
<dbReference type="OrthoDB" id="4190732at2"/>
<dbReference type="Pfam" id="PF00107">
    <property type="entry name" value="ADH_zinc_N"/>
    <property type="match status" value="1"/>
</dbReference>
<dbReference type="InterPro" id="IPR013149">
    <property type="entry name" value="ADH-like_C"/>
</dbReference>
<reference evidence="2 3" key="1">
    <citation type="submission" date="2019-03" db="EMBL/GenBank/DDBJ databases">
        <title>Genomic Encyclopedia of Type Strains, Phase IV (KMG-IV): sequencing the most valuable type-strain genomes for metagenomic binning, comparative biology and taxonomic classification.</title>
        <authorList>
            <person name="Goeker M."/>
        </authorList>
    </citation>
    <scope>NUCLEOTIDE SEQUENCE [LARGE SCALE GENOMIC DNA]</scope>
    <source>
        <strain evidence="2 3">DSM 24591</strain>
    </source>
</reference>
<sequence>MKALICQQFGSINALRLEDIPAPALTSDQVRIAVKAASINFPDALIVQGLYQVRPTLPFSPGAELAGTITELGSDVTDWEIGDRVMACIGYGAFAEQCAVTTDALVRLPSSMAFTQGAAFVLTYGTALHALKDTAQLKAGETVLILGAAGGVGLAAIEVAKKLGARVIAAASTQEKIDLCRCVGADDVINYSKEDIKDRVKTLSNNRGVDVVCDPVGGDCSETALRCLAWRGRFLVVGFASGIIPKIPLNLTLLKERQILGVYWGDAVKRDPLNHQANMQLLTTWFEQGHIKPVVNEEIGLDQAAAAIERIANRKVKGKVVVSLQR</sequence>